<evidence type="ECO:0000313" key="1">
    <source>
        <dbReference type="EMBL" id="KAK9192404.1"/>
    </source>
</evidence>
<dbReference type="Proteomes" id="UP001428341">
    <property type="component" value="Unassembled WGS sequence"/>
</dbReference>
<accession>A0AAP0QHN3</accession>
<gene>
    <name evidence="1" type="ORF">WN944_003094</name>
</gene>
<sequence>MDKAAKCGVFQASQDAAGCRRLMTAKCAERGEAGQPAFNLRRQQRVLSSGEAFGVR</sequence>
<dbReference type="EMBL" id="JBCGBO010000006">
    <property type="protein sequence ID" value="KAK9192404.1"/>
    <property type="molecule type" value="Genomic_DNA"/>
</dbReference>
<comment type="caution">
    <text evidence="1">The sequence shown here is derived from an EMBL/GenBank/DDBJ whole genome shotgun (WGS) entry which is preliminary data.</text>
</comment>
<organism evidence="1 2">
    <name type="scientific">Citrus x changshan-huyou</name>
    <dbReference type="NCBI Taxonomy" id="2935761"/>
    <lineage>
        <taxon>Eukaryota</taxon>
        <taxon>Viridiplantae</taxon>
        <taxon>Streptophyta</taxon>
        <taxon>Embryophyta</taxon>
        <taxon>Tracheophyta</taxon>
        <taxon>Spermatophyta</taxon>
        <taxon>Magnoliopsida</taxon>
        <taxon>eudicotyledons</taxon>
        <taxon>Gunneridae</taxon>
        <taxon>Pentapetalae</taxon>
        <taxon>rosids</taxon>
        <taxon>malvids</taxon>
        <taxon>Sapindales</taxon>
        <taxon>Rutaceae</taxon>
        <taxon>Aurantioideae</taxon>
        <taxon>Citrus</taxon>
    </lineage>
</organism>
<protein>
    <submittedName>
        <fullName evidence="1">Uncharacterized protein</fullName>
    </submittedName>
</protein>
<name>A0AAP0QHN3_9ROSI</name>
<evidence type="ECO:0000313" key="2">
    <source>
        <dbReference type="Proteomes" id="UP001428341"/>
    </source>
</evidence>
<proteinExistence type="predicted"/>
<keyword evidence="2" id="KW-1185">Reference proteome</keyword>
<reference evidence="1 2" key="1">
    <citation type="submission" date="2024-05" db="EMBL/GenBank/DDBJ databases">
        <title>Haplotype-resolved chromosome-level genome assembly of Huyou (Citrus changshanensis).</title>
        <authorList>
            <person name="Miao C."/>
            <person name="Chen W."/>
            <person name="Wu Y."/>
            <person name="Wang L."/>
            <person name="Zhao S."/>
            <person name="Grierson D."/>
            <person name="Xu C."/>
            <person name="Chen K."/>
        </authorList>
    </citation>
    <scope>NUCLEOTIDE SEQUENCE [LARGE SCALE GENOMIC DNA]</scope>
    <source>
        <strain evidence="1">01-14</strain>
        <tissue evidence="1">Leaf</tissue>
    </source>
</reference>
<dbReference type="AlphaFoldDB" id="A0AAP0QHN3"/>